<evidence type="ECO:0000313" key="2">
    <source>
        <dbReference type="Proteomes" id="UP000194221"/>
    </source>
</evidence>
<dbReference type="STRING" id="1635173.WH52_05645"/>
<gene>
    <name evidence="1" type="ORF">WH52_05645</name>
</gene>
<dbReference type="InParanoid" id="A0A1Y2PCS6"/>
<comment type="caution">
    <text evidence="1">The sequence shown here is derived from an EMBL/GenBank/DDBJ whole genome shotgun (WGS) entry which is preliminary data.</text>
</comment>
<evidence type="ECO:0000313" key="1">
    <source>
        <dbReference type="EMBL" id="OSY88262.1"/>
    </source>
</evidence>
<name>A0A1Y2PCS6_9FLAO</name>
<dbReference type="Proteomes" id="UP000194221">
    <property type="component" value="Unassembled WGS sequence"/>
</dbReference>
<dbReference type="AlphaFoldDB" id="A0A1Y2PCS6"/>
<reference evidence="1 2" key="1">
    <citation type="submission" date="2015-03" db="EMBL/GenBank/DDBJ databases">
        <title>Genome sequence of Tenacibaculum sp. S2-2, isolated from intestinal microbiota of sea cucumber, Apostichopus japonicas.</title>
        <authorList>
            <person name="Shao Z."/>
            <person name="Wang L."/>
            <person name="Li X."/>
        </authorList>
    </citation>
    <scope>NUCLEOTIDE SEQUENCE [LARGE SCALE GENOMIC DNA]</scope>
    <source>
        <strain evidence="1 2">S2-2</strain>
    </source>
</reference>
<organism evidence="1 2">
    <name type="scientific">Tenacibaculum holothuriorum</name>
    <dbReference type="NCBI Taxonomy" id="1635173"/>
    <lineage>
        <taxon>Bacteria</taxon>
        <taxon>Pseudomonadati</taxon>
        <taxon>Bacteroidota</taxon>
        <taxon>Flavobacteriia</taxon>
        <taxon>Flavobacteriales</taxon>
        <taxon>Flavobacteriaceae</taxon>
        <taxon>Tenacibaculum</taxon>
    </lineage>
</organism>
<keyword evidence="2" id="KW-1185">Reference proteome</keyword>
<proteinExistence type="predicted"/>
<sequence>MLIIGGIYIFYNLRKSYKENYETYYKQEIKGKIDSIYYGKQSQIIVRIKSKEYDLTFFNIRKGEDVNKGDSLFKGEKNKVLELHSITSSKKYLFTKEFQMNDY</sequence>
<protein>
    <submittedName>
        <fullName evidence="1">Uncharacterized protein</fullName>
    </submittedName>
</protein>
<dbReference type="EMBL" id="LAPZ01000003">
    <property type="protein sequence ID" value="OSY88262.1"/>
    <property type="molecule type" value="Genomic_DNA"/>
</dbReference>
<accession>A0A1Y2PCS6</accession>